<keyword evidence="3" id="KW-1185">Reference proteome</keyword>
<evidence type="ECO:0000313" key="3">
    <source>
        <dbReference type="Proteomes" id="UP001165124"/>
    </source>
</evidence>
<gene>
    <name evidence="2" type="ORF">Arub01_43070</name>
</gene>
<sequence length="71" mass="7415">MSHGHDMIDARDRLPATEQESVGVGVGGDAPGDGADSPIADPPIPETPRVTGARIRCTAEAPVRHRPTVCF</sequence>
<accession>A0A9W6UXF7</accession>
<dbReference type="Proteomes" id="UP001165124">
    <property type="component" value="Unassembled WGS sequence"/>
</dbReference>
<dbReference type="AlphaFoldDB" id="A0A9W6UXF7"/>
<evidence type="ECO:0000256" key="1">
    <source>
        <dbReference type="SAM" id="MobiDB-lite"/>
    </source>
</evidence>
<feature type="compositionally biased region" description="Basic and acidic residues" evidence="1">
    <location>
        <begin position="1"/>
        <end position="15"/>
    </location>
</feature>
<reference evidence="2" key="1">
    <citation type="submission" date="2023-02" db="EMBL/GenBank/DDBJ databases">
        <title>Actinomadura rubrobrunea NBRC 14622.</title>
        <authorList>
            <person name="Ichikawa N."/>
            <person name="Sato H."/>
            <person name="Tonouchi N."/>
        </authorList>
    </citation>
    <scope>NUCLEOTIDE SEQUENCE</scope>
    <source>
        <strain evidence="2">NBRC 14622</strain>
    </source>
</reference>
<name>A0A9W6UXF7_9ACTN</name>
<organism evidence="2 3">
    <name type="scientific">Actinomadura rubrobrunea</name>
    <dbReference type="NCBI Taxonomy" id="115335"/>
    <lineage>
        <taxon>Bacteria</taxon>
        <taxon>Bacillati</taxon>
        <taxon>Actinomycetota</taxon>
        <taxon>Actinomycetes</taxon>
        <taxon>Streptosporangiales</taxon>
        <taxon>Thermomonosporaceae</taxon>
        <taxon>Actinomadura</taxon>
    </lineage>
</organism>
<protein>
    <submittedName>
        <fullName evidence="2">Uncharacterized protein</fullName>
    </submittedName>
</protein>
<comment type="caution">
    <text evidence="2">The sequence shown here is derived from an EMBL/GenBank/DDBJ whole genome shotgun (WGS) entry which is preliminary data.</text>
</comment>
<dbReference type="EMBL" id="BSRZ01000012">
    <property type="protein sequence ID" value="GLW66063.1"/>
    <property type="molecule type" value="Genomic_DNA"/>
</dbReference>
<proteinExistence type="predicted"/>
<evidence type="ECO:0000313" key="2">
    <source>
        <dbReference type="EMBL" id="GLW66063.1"/>
    </source>
</evidence>
<feature type="region of interest" description="Disordered" evidence="1">
    <location>
        <begin position="1"/>
        <end position="52"/>
    </location>
</feature>